<evidence type="ECO:0000259" key="2">
    <source>
        <dbReference type="Pfam" id="PF15477"/>
    </source>
</evidence>
<gene>
    <name evidence="3" type="ORF">CBOVIS_LOCUS5546</name>
</gene>
<dbReference type="PANTHER" id="PTHR22426:SF2">
    <property type="entry name" value="ARGININE_SERINE-RICH COILED-COIL PROTEIN 2"/>
    <property type="match status" value="1"/>
</dbReference>
<dbReference type="AlphaFoldDB" id="A0A8S1EH22"/>
<organism evidence="3 4">
    <name type="scientific">Caenorhabditis bovis</name>
    <dbReference type="NCBI Taxonomy" id="2654633"/>
    <lineage>
        <taxon>Eukaryota</taxon>
        <taxon>Metazoa</taxon>
        <taxon>Ecdysozoa</taxon>
        <taxon>Nematoda</taxon>
        <taxon>Chromadorea</taxon>
        <taxon>Rhabditida</taxon>
        <taxon>Rhabditina</taxon>
        <taxon>Rhabditomorpha</taxon>
        <taxon>Rhabditoidea</taxon>
        <taxon>Rhabditidae</taxon>
        <taxon>Peloderinae</taxon>
        <taxon>Caenorhabditis</taxon>
    </lineage>
</organism>
<feature type="compositionally biased region" description="Basic and acidic residues" evidence="1">
    <location>
        <begin position="152"/>
        <end position="169"/>
    </location>
</feature>
<reference evidence="3 4" key="1">
    <citation type="submission" date="2020-04" db="EMBL/GenBank/DDBJ databases">
        <authorList>
            <person name="Laetsch R D."/>
            <person name="Stevens L."/>
            <person name="Kumar S."/>
            <person name="Blaxter L. M."/>
        </authorList>
    </citation>
    <scope>NUCLEOTIDE SEQUENCE [LARGE SCALE GENOMIC DNA]</scope>
</reference>
<protein>
    <recommendedName>
        <fullName evidence="2">Small acidic protein-like domain-containing protein</fullName>
    </recommendedName>
</protein>
<dbReference type="PANTHER" id="PTHR22426">
    <property type="entry name" value="ARGININE_SERINE-RICH COILED-COIL PROTEIN 2"/>
    <property type="match status" value="1"/>
</dbReference>
<keyword evidence="4" id="KW-1185">Reference proteome</keyword>
<dbReference type="Pfam" id="PF15477">
    <property type="entry name" value="SMAP"/>
    <property type="match status" value="1"/>
</dbReference>
<proteinExistence type="predicted"/>
<comment type="caution">
    <text evidence="3">The sequence shown here is derived from an EMBL/GenBank/DDBJ whole genome shotgun (WGS) entry which is preliminary data.</text>
</comment>
<evidence type="ECO:0000256" key="1">
    <source>
        <dbReference type="SAM" id="MobiDB-lite"/>
    </source>
</evidence>
<dbReference type="Proteomes" id="UP000494206">
    <property type="component" value="Unassembled WGS sequence"/>
</dbReference>
<dbReference type="OrthoDB" id="1928974at2759"/>
<dbReference type="InterPro" id="IPR028124">
    <property type="entry name" value="SMAP_dom"/>
</dbReference>
<feature type="region of interest" description="Disordered" evidence="1">
    <location>
        <begin position="147"/>
        <end position="169"/>
    </location>
</feature>
<dbReference type="EMBL" id="CADEPM010000003">
    <property type="protein sequence ID" value="CAB3403021.1"/>
    <property type="molecule type" value="Genomic_DNA"/>
</dbReference>
<feature type="compositionally biased region" description="Basic and acidic residues" evidence="1">
    <location>
        <begin position="17"/>
        <end position="89"/>
    </location>
</feature>
<name>A0A8S1EH22_9PELO</name>
<feature type="region of interest" description="Disordered" evidence="1">
    <location>
        <begin position="1"/>
        <end position="118"/>
    </location>
</feature>
<sequence>MGKHTKFNQSDDEDEKRDEKVVKRERTPEKSKHSSSRRDIERDRSPHQRNRDRDDYKERRRDDRRDDYRRDRDYKQDRGNRLSQEEIKAQRKALWGNKSKTTDEAPEEGSSEGSSKIVAKNEKLWSSAIAATGVDDSQANKFMRLMGVKSAPKPDKDEKTLSEEKNRQKKMFADLDRQFEMARESTHTARGIGLGFH</sequence>
<evidence type="ECO:0000313" key="4">
    <source>
        <dbReference type="Proteomes" id="UP000494206"/>
    </source>
</evidence>
<accession>A0A8S1EH22</accession>
<feature type="domain" description="Small acidic protein-like" evidence="2">
    <location>
        <begin position="125"/>
        <end position="195"/>
    </location>
</feature>
<evidence type="ECO:0000313" key="3">
    <source>
        <dbReference type="EMBL" id="CAB3403021.1"/>
    </source>
</evidence>